<dbReference type="Proteomes" id="UP000562027">
    <property type="component" value="Unassembled WGS sequence"/>
</dbReference>
<reference evidence="1 2" key="1">
    <citation type="submission" date="2020-08" db="EMBL/GenBank/DDBJ databases">
        <title>Functional genomics of gut bacteria from endangered species of beetles.</title>
        <authorList>
            <person name="Carlos-Shanley C."/>
        </authorList>
    </citation>
    <scope>NUCLEOTIDE SEQUENCE [LARGE SCALE GENOMIC DNA]</scope>
    <source>
        <strain evidence="1 2">S00239</strain>
    </source>
</reference>
<organism evidence="1 2">
    <name type="scientific">Roseateles oligotrophus</name>
    <dbReference type="NCBI Taxonomy" id="1769250"/>
    <lineage>
        <taxon>Bacteria</taxon>
        <taxon>Pseudomonadati</taxon>
        <taxon>Pseudomonadota</taxon>
        <taxon>Betaproteobacteria</taxon>
        <taxon>Burkholderiales</taxon>
        <taxon>Sphaerotilaceae</taxon>
        <taxon>Roseateles</taxon>
    </lineage>
</organism>
<dbReference type="EMBL" id="JACHLP010000009">
    <property type="protein sequence ID" value="MBB4845475.1"/>
    <property type="molecule type" value="Genomic_DNA"/>
</dbReference>
<proteinExistence type="predicted"/>
<protein>
    <recommendedName>
        <fullName evidence="3">Regulatory protein, RpfE type</fullName>
    </recommendedName>
</protein>
<dbReference type="RefSeq" id="WP_184303498.1">
    <property type="nucleotide sequence ID" value="NZ_JACHLP010000009.1"/>
</dbReference>
<accession>A0A840LEQ7</accession>
<dbReference type="AlphaFoldDB" id="A0A840LEQ7"/>
<gene>
    <name evidence="1" type="ORF">HNP55_004025</name>
</gene>
<comment type="caution">
    <text evidence="1">The sequence shown here is derived from an EMBL/GenBank/DDBJ whole genome shotgun (WGS) entry which is preliminary data.</text>
</comment>
<evidence type="ECO:0000313" key="2">
    <source>
        <dbReference type="Proteomes" id="UP000562027"/>
    </source>
</evidence>
<evidence type="ECO:0008006" key="3">
    <source>
        <dbReference type="Google" id="ProtNLM"/>
    </source>
</evidence>
<sequence>MHLMIPHASALGEACKHSLGTLALPHLSALLGLLKPEGQALGSDEYSLNTPFELALARERGLGTDAGPLPTAAWLAAEAGLGGQAEQAWALLSPMHLAVGSDQVSAYAPELLALDEDESRAFFAAMAELWPAEEGWRAHWLSPLQWLLGHPSLAGLASASLDRVVQRNVATWMPEARRLRTLQNEAQMLLHRQPLNEAREARKALPLNSLWISGCGAEAGASQALPADLQVDSSLRQPLLMEDWASWAEAWARLDDGAVSHLLSEARLGKPARLTLCGERFARSYALPPRSALQKTLHRWLPPRAEVHSLLEAL</sequence>
<name>A0A840LEQ7_9BURK</name>
<evidence type="ECO:0000313" key="1">
    <source>
        <dbReference type="EMBL" id="MBB4845475.1"/>
    </source>
</evidence>
<keyword evidence="2" id="KW-1185">Reference proteome</keyword>